<evidence type="ECO:0008006" key="3">
    <source>
        <dbReference type="Google" id="ProtNLM"/>
    </source>
</evidence>
<accession>A0A0K2TU20</accession>
<keyword evidence="1" id="KW-0732">Signal</keyword>
<feature type="chain" id="PRO_5005488168" description="Secreted protein" evidence="1">
    <location>
        <begin position="20"/>
        <end position="97"/>
    </location>
</feature>
<sequence>KSQQIFIKVFLNMILMLQALNKIKSKMSPHCTRSTISSRSRFFRESYRSVESRISYYKLKSKKSPQRARLMSSRSTQLRKIYCRIKYRMIHYNIIGP</sequence>
<evidence type="ECO:0000313" key="2">
    <source>
        <dbReference type="EMBL" id="CDW29320.1"/>
    </source>
</evidence>
<dbReference type="EMBL" id="HACA01011959">
    <property type="protein sequence ID" value="CDW29320.1"/>
    <property type="molecule type" value="Transcribed_RNA"/>
</dbReference>
<organism evidence="2">
    <name type="scientific">Lepeophtheirus salmonis</name>
    <name type="common">Salmon louse</name>
    <name type="synonym">Caligus salmonis</name>
    <dbReference type="NCBI Taxonomy" id="72036"/>
    <lineage>
        <taxon>Eukaryota</taxon>
        <taxon>Metazoa</taxon>
        <taxon>Ecdysozoa</taxon>
        <taxon>Arthropoda</taxon>
        <taxon>Crustacea</taxon>
        <taxon>Multicrustacea</taxon>
        <taxon>Hexanauplia</taxon>
        <taxon>Copepoda</taxon>
        <taxon>Siphonostomatoida</taxon>
        <taxon>Caligidae</taxon>
        <taxon>Lepeophtheirus</taxon>
    </lineage>
</organism>
<feature type="non-terminal residue" evidence="2">
    <location>
        <position position="1"/>
    </location>
</feature>
<protein>
    <recommendedName>
        <fullName evidence="3">Secreted protein</fullName>
    </recommendedName>
</protein>
<proteinExistence type="predicted"/>
<feature type="signal peptide" evidence="1">
    <location>
        <begin position="1"/>
        <end position="19"/>
    </location>
</feature>
<reference evidence="2" key="1">
    <citation type="submission" date="2014-05" db="EMBL/GenBank/DDBJ databases">
        <authorList>
            <person name="Chronopoulou M."/>
        </authorList>
    </citation>
    <scope>NUCLEOTIDE SEQUENCE</scope>
    <source>
        <tissue evidence="2">Whole organism</tissue>
    </source>
</reference>
<dbReference type="AlphaFoldDB" id="A0A0K2TU20"/>
<name>A0A0K2TU20_LEPSM</name>
<evidence type="ECO:0000256" key="1">
    <source>
        <dbReference type="SAM" id="SignalP"/>
    </source>
</evidence>